<dbReference type="InterPro" id="IPR014025">
    <property type="entry name" value="Glutaredoxin_subgr"/>
</dbReference>
<dbReference type="GO" id="GO:0005737">
    <property type="term" value="C:cytoplasm"/>
    <property type="evidence" value="ECO:0007669"/>
    <property type="project" value="TreeGrafter"/>
</dbReference>
<dbReference type="InterPro" id="IPR011900">
    <property type="entry name" value="GRX_bact"/>
</dbReference>
<evidence type="ECO:0000256" key="1">
    <source>
        <dbReference type="ARBA" id="ARBA00007787"/>
    </source>
</evidence>
<dbReference type="GO" id="GO:0045454">
    <property type="term" value="P:cell redox homeostasis"/>
    <property type="evidence" value="ECO:0007669"/>
    <property type="project" value="InterPro"/>
</dbReference>
<dbReference type="PRINTS" id="PR00160">
    <property type="entry name" value="GLUTAREDOXIN"/>
</dbReference>
<dbReference type="RefSeq" id="WP_038498147.1">
    <property type="nucleotide sequence ID" value="NZ_AFWK01000091.1"/>
</dbReference>
<keyword evidence="5 6" id="KW-0676">Redox-active center</keyword>
<dbReference type="HOGENOM" id="CLU_026126_7_3_4"/>
<dbReference type="GO" id="GO:0015038">
    <property type="term" value="F:glutathione disulfide oxidoreductase activity"/>
    <property type="evidence" value="ECO:0007669"/>
    <property type="project" value="UniProtKB-UniRule"/>
</dbReference>
<dbReference type="Gene3D" id="3.40.30.10">
    <property type="entry name" value="Glutaredoxin"/>
    <property type="match status" value="1"/>
</dbReference>
<evidence type="ECO:0000256" key="6">
    <source>
        <dbReference type="RuleBase" id="RU364065"/>
    </source>
</evidence>
<protein>
    <recommendedName>
        <fullName evidence="6">Glutaredoxin</fullName>
    </recommendedName>
</protein>
<comment type="similarity">
    <text evidence="1 6">Belongs to the glutaredoxin family.</text>
</comment>
<proteinExistence type="inferred from homology"/>
<evidence type="ECO:0000256" key="3">
    <source>
        <dbReference type="ARBA" id="ARBA00022982"/>
    </source>
</evidence>
<dbReference type="KEGG" id="bpsi:IX83_01045"/>
<keyword evidence="3 6" id="KW-0249">Electron transport</keyword>
<comment type="function">
    <text evidence="6">Has a glutathione-disulfide oxidoreductase activity in the presence of NADPH and glutathione reductase. Reduces low molecular weight disulfides and proteins.</text>
</comment>
<dbReference type="PANTHER" id="PTHR45694:SF18">
    <property type="entry name" value="GLUTAREDOXIN-1-RELATED"/>
    <property type="match status" value="1"/>
</dbReference>
<keyword evidence="6" id="KW-0963">Cytoplasm</keyword>
<keyword evidence="9" id="KW-1185">Reference proteome</keyword>
<evidence type="ECO:0000313" key="8">
    <source>
        <dbReference type="EMBL" id="AIL32096.1"/>
    </source>
</evidence>
<accession>A0A077DD45</accession>
<sequence length="85" mass="9392">MKNAVTIYYRPTCPYCQKAFALLESKGVTNITKIDISSLPSERDVMIERSGRTTVPQIFIGTTHVGGCDDLYALDAQGKLDTLLH</sequence>
<evidence type="ECO:0000313" key="9">
    <source>
        <dbReference type="Proteomes" id="UP000028945"/>
    </source>
</evidence>
<keyword evidence="2 6" id="KW-0813">Transport</keyword>
<dbReference type="eggNOG" id="COG0695">
    <property type="taxonomic scope" value="Bacteria"/>
</dbReference>
<dbReference type="PROSITE" id="PS51354">
    <property type="entry name" value="GLUTAREDOXIN_2"/>
    <property type="match status" value="1"/>
</dbReference>
<dbReference type="GO" id="GO:0034599">
    <property type="term" value="P:cellular response to oxidative stress"/>
    <property type="evidence" value="ECO:0007669"/>
    <property type="project" value="TreeGrafter"/>
</dbReference>
<keyword evidence="4" id="KW-1015">Disulfide bond</keyword>
<evidence type="ECO:0000256" key="4">
    <source>
        <dbReference type="ARBA" id="ARBA00023157"/>
    </source>
</evidence>
<dbReference type="InterPro" id="IPR011767">
    <property type="entry name" value="GLR_AS"/>
</dbReference>
<reference evidence="8 9" key="1">
    <citation type="journal article" date="2014" name="BMC Genomics">
        <title>A genomic perspective on a new bacterial genus and species from the Alcaligenaceae family, Basilea psittacipulmonis.</title>
        <authorList>
            <person name="Whiteson K.L."/>
            <person name="Hernandez D."/>
            <person name="Lazarevic V."/>
            <person name="Gaia N."/>
            <person name="Farinelli L."/>
            <person name="Francois P."/>
            <person name="Pilo P."/>
            <person name="Frey J."/>
            <person name="Schrenzel J."/>
        </authorList>
    </citation>
    <scope>NUCLEOTIDE SEQUENCE [LARGE SCALE GENOMIC DNA]</scope>
    <source>
        <strain evidence="8 9">DSM 24701</strain>
    </source>
</reference>
<dbReference type="EMBL" id="CP009238">
    <property type="protein sequence ID" value="AIL32096.1"/>
    <property type="molecule type" value="Genomic_DNA"/>
</dbReference>
<dbReference type="OrthoDB" id="9814618at2"/>
<dbReference type="STRING" id="1072685.IX83_01045"/>
<organism evidence="8 9">
    <name type="scientific">Basilea psittacipulmonis DSM 24701</name>
    <dbReference type="NCBI Taxonomy" id="1072685"/>
    <lineage>
        <taxon>Bacteria</taxon>
        <taxon>Pseudomonadati</taxon>
        <taxon>Pseudomonadota</taxon>
        <taxon>Betaproteobacteria</taxon>
        <taxon>Burkholderiales</taxon>
        <taxon>Alcaligenaceae</taxon>
        <taxon>Basilea</taxon>
    </lineage>
</organism>
<dbReference type="NCBIfam" id="TIGR02181">
    <property type="entry name" value="GRX_bact"/>
    <property type="match status" value="1"/>
</dbReference>
<feature type="domain" description="Glutaredoxin" evidence="7">
    <location>
        <begin position="5"/>
        <end position="65"/>
    </location>
</feature>
<evidence type="ECO:0000256" key="2">
    <source>
        <dbReference type="ARBA" id="ARBA00022448"/>
    </source>
</evidence>
<dbReference type="CDD" id="cd03418">
    <property type="entry name" value="GRX_GRXb_1_3_like"/>
    <property type="match status" value="1"/>
</dbReference>
<dbReference type="InterPro" id="IPR002109">
    <property type="entry name" value="Glutaredoxin"/>
</dbReference>
<name>A0A077DD45_9BURK</name>
<dbReference type="PROSITE" id="PS00195">
    <property type="entry name" value="GLUTAREDOXIN_1"/>
    <property type="match status" value="1"/>
</dbReference>
<dbReference type="InterPro" id="IPR036249">
    <property type="entry name" value="Thioredoxin-like_sf"/>
</dbReference>
<dbReference type="AlphaFoldDB" id="A0A077DD45"/>
<gene>
    <name evidence="8" type="ORF">IX83_01045</name>
</gene>
<dbReference type="SUPFAM" id="SSF52833">
    <property type="entry name" value="Thioredoxin-like"/>
    <property type="match status" value="1"/>
</dbReference>
<evidence type="ECO:0000259" key="7">
    <source>
        <dbReference type="Pfam" id="PF00462"/>
    </source>
</evidence>
<dbReference type="PANTHER" id="PTHR45694">
    <property type="entry name" value="GLUTAREDOXIN 2"/>
    <property type="match status" value="1"/>
</dbReference>
<dbReference type="Pfam" id="PF00462">
    <property type="entry name" value="Glutaredoxin"/>
    <property type="match status" value="1"/>
</dbReference>
<dbReference type="Proteomes" id="UP000028945">
    <property type="component" value="Chromosome"/>
</dbReference>
<evidence type="ECO:0000256" key="5">
    <source>
        <dbReference type="ARBA" id="ARBA00023284"/>
    </source>
</evidence>